<name>A0ABS1I8N8_9PROT</name>
<evidence type="ECO:0000313" key="1">
    <source>
        <dbReference type="EMBL" id="MBK4723038.1"/>
    </source>
</evidence>
<accession>A0ABS1I8N8</accession>
<sequence length="140" mass="15653">MIDFFVGAAERVRSKFHPALPVFTALALSACAEPPRMATATLIHPRAPWFLVADEPTLIVLRLKTMITACRKEFLDQGPMDVQELPDGAKNFVIDSTIPLRIGYLMIRNTPRGSEVSVEGQRLIADFAQLRRWAEGDKEC</sequence>
<gene>
    <name evidence="1" type="ORF">JJL56_29730</name>
</gene>
<protein>
    <submittedName>
        <fullName evidence="1">Uncharacterized protein</fullName>
    </submittedName>
</protein>
<dbReference type="RefSeq" id="WP_200487457.1">
    <property type="nucleotide sequence ID" value="NZ_JAEPIV010000038.1"/>
</dbReference>
<dbReference type="Proteomes" id="UP000654452">
    <property type="component" value="Unassembled WGS sequence"/>
</dbReference>
<dbReference type="EMBL" id="JAEPIV010000038">
    <property type="protein sequence ID" value="MBK4723038.1"/>
    <property type="molecule type" value="Genomic_DNA"/>
</dbReference>
<proteinExistence type="predicted"/>
<comment type="caution">
    <text evidence="1">The sequence shown here is derived from an EMBL/GenBank/DDBJ whole genome shotgun (WGS) entry which is preliminary data.</text>
</comment>
<evidence type="ECO:0000313" key="2">
    <source>
        <dbReference type="Proteomes" id="UP000654452"/>
    </source>
</evidence>
<keyword evidence="2" id="KW-1185">Reference proteome</keyword>
<reference evidence="1 2" key="1">
    <citation type="submission" date="2021-01" db="EMBL/GenBank/DDBJ databases">
        <title>Azospirillum sp. YIM DDC1 draft genome.</title>
        <authorList>
            <person name="Wang Y.-X."/>
        </authorList>
    </citation>
    <scope>NUCLEOTIDE SEQUENCE [LARGE SCALE GENOMIC DNA]</scope>
    <source>
        <strain evidence="1 2">YIM DDC1</strain>
    </source>
</reference>
<organism evidence="1 2">
    <name type="scientific">Azospirillum aestuarii</name>
    <dbReference type="NCBI Taxonomy" id="2802052"/>
    <lineage>
        <taxon>Bacteria</taxon>
        <taxon>Pseudomonadati</taxon>
        <taxon>Pseudomonadota</taxon>
        <taxon>Alphaproteobacteria</taxon>
        <taxon>Rhodospirillales</taxon>
        <taxon>Azospirillaceae</taxon>
        <taxon>Azospirillum</taxon>
    </lineage>
</organism>